<proteinExistence type="predicted"/>
<organism evidence="1 2">
    <name type="scientific">Monilinia laxa</name>
    <name type="common">Brown rot fungus</name>
    <name type="synonym">Sclerotinia laxa</name>
    <dbReference type="NCBI Taxonomy" id="61186"/>
    <lineage>
        <taxon>Eukaryota</taxon>
        <taxon>Fungi</taxon>
        <taxon>Dikarya</taxon>
        <taxon>Ascomycota</taxon>
        <taxon>Pezizomycotina</taxon>
        <taxon>Leotiomycetes</taxon>
        <taxon>Helotiales</taxon>
        <taxon>Sclerotiniaceae</taxon>
        <taxon>Monilinia</taxon>
    </lineage>
</organism>
<sequence>MSMSMSMSFHSTAPIYAVKSTSYNSYNILISPQFVYLHPAHPSHTSPPSTTNIISFPACYVILPGRHVEE</sequence>
<accession>A0A5N6JTW2</accession>
<dbReference type="Proteomes" id="UP000326757">
    <property type="component" value="Unassembled WGS sequence"/>
</dbReference>
<reference evidence="1 2" key="1">
    <citation type="submission" date="2019-06" db="EMBL/GenBank/DDBJ databases">
        <title>Genome Sequence of the Brown Rot Fungal Pathogen Monilinia laxa.</title>
        <authorList>
            <person name="De Miccolis Angelini R.M."/>
            <person name="Landi L."/>
            <person name="Abate D."/>
            <person name="Pollastro S."/>
            <person name="Romanazzi G."/>
            <person name="Faretra F."/>
        </authorList>
    </citation>
    <scope>NUCLEOTIDE SEQUENCE [LARGE SCALE GENOMIC DNA]</scope>
    <source>
        <strain evidence="1 2">Mlax316</strain>
    </source>
</reference>
<evidence type="ECO:0000313" key="2">
    <source>
        <dbReference type="Proteomes" id="UP000326757"/>
    </source>
</evidence>
<keyword evidence="2" id="KW-1185">Reference proteome</keyword>
<dbReference type="AlphaFoldDB" id="A0A5N6JTW2"/>
<dbReference type="EMBL" id="VIGI01000013">
    <property type="protein sequence ID" value="KAB8292509.1"/>
    <property type="molecule type" value="Genomic_DNA"/>
</dbReference>
<gene>
    <name evidence="1" type="ORF">EYC80_008219</name>
</gene>
<name>A0A5N6JTW2_MONLA</name>
<evidence type="ECO:0000313" key="1">
    <source>
        <dbReference type="EMBL" id="KAB8292509.1"/>
    </source>
</evidence>
<comment type="caution">
    <text evidence="1">The sequence shown here is derived from an EMBL/GenBank/DDBJ whole genome shotgun (WGS) entry which is preliminary data.</text>
</comment>
<protein>
    <submittedName>
        <fullName evidence="1">Uncharacterized protein</fullName>
    </submittedName>
</protein>